<evidence type="ECO:0000313" key="3">
    <source>
        <dbReference type="Proteomes" id="UP001219568"/>
    </source>
</evidence>
<dbReference type="EMBL" id="JAQJZL010000006">
    <property type="protein sequence ID" value="KAJ6039037.1"/>
    <property type="molecule type" value="Genomic_DNA"/>
</dbReference>
<feature type="region of interest" description="Disordered" evidence="1">
    <location>
        <begin position="1"/>
        <end position="20"/>
    </location>
</feature>
<comment type="caution">
    <text evidence="2">The sequence shown here is derived from an EMBL/GenBank/DDBJ whole genome shotgun (WGS) entry which is preliminary data.</text>
</comment>
<evidence type="ECO:0000256" key="1">
    <source>
        <dbReference type="SAM" id="MobiDB-lite"/>
    </source>
</evidence>
<accession>A0AAD6N8T5</accession>
<dbReference type="Proteomes" id="UP001219568">
    <property type="component" value="Unassembled WGS sequence"/>
</dbReference>
<name>A0AAD6N8T5_PENCN</name>
<gene>
    <name evidence="2" type="ORF">N7460_007069</name>
</gene>
<keyword evidence="3" id="KW-1185">Reference proteome</keyword>
<evidence type="ECO:0000313" key="2">
    <source>
        <dbReference type="EMBL" id="KAJ6039037.1"/>
    </source>
</evidence>
<reference evidence="2" key="2">
    <citation type="submission" date="2023-01" db="EMBL/GenBank/DDBJ databases">
        <authorList>
            <person name="Petersen C."/>
        </authorList>
    </citation>
    <scope>NUCLEOTIDE SEQUENCE</scope>
    <source>
        <strain evidence="2">IBT 15450</strain>
    </source>
</reference>
<dbReference type="AlphaFoldDB" id="A0AAD6N8T5"/>
<sequence>MDEAPMCPRGRRGGSTTGPNALLLCEQTASQNHRSTASSHVAVLELSSREGLLVGAGQWFHLKVARQHSLGRERVMTAEVSRIPSAGIRRAAGQDL</sequence>
<organism evidence="2 3">
    <name type="scientific">Penicillium canescens</name>
    <dbReference type="NCBI Taxonomy" id="5083"/>
    <lineage>
        <taxon>Eukaryota</taxon>
        <taxon>Fungi</taxon>
        <taxon>Dikarya</taxon>
        <taxon>Ascomycota</taxon>
        <taxon>Pezizomycotina</taxon>
        <taxon>Eurotiomycetes</taxon>
        <taxon>Eurotiomycetidae</taxon>
        <taxon>Eurotiales</taxon>
        <taxon>Aspergillaceae</taxon>
        <taxon>Penicillium</taxon>
    </lineage>
</organism>
<protein>
    <submittedName>
        <fullName evidence="2">Uncharacterized protein</fullName>
    </submittedName>
</protein>
<proteinExistence type="predicted"/>
<reference evidence="2" key="1">
    <citation type="journal article" date="2023" name="IMA Fungus">
        <title>Comparative genomic study of the Penicillium genus elucidates a diverse pangenome and 15 lateral gene transfer events.</title>
        <authorList>
            <person name="Petersen C."/>
            <person name="Sorensen T."/>
            <person name="Nielsen M.R."/>
            <person name="Sondergaard T.E."/>
            <person name="Sorensen J.L."/>
            <person name="Fitzpatrick D.A."/>
            <person name="Frisvad J.C."/>
            <person name="Nielsen K.L."/>
        </authorList>
    </citation>
    <scope>NUCLEOTIDE SEQUENCE</scope>
    <source>
        <strain evidence="2">IBT 15450</strain>
    </source>
</reference>